<feature type="transmembrane region" description="Helical" evidence="8">
    <location>
        <begin position="45"/>
        <end position="78"/>
    </location>
</feature>
<dbReference type="EMBL" id="CP128986">
    <property type="protein sequence ID" value="WOC12042.1"/>
    <property type="molecule type" value="Genomic_DNA"/>
</dbReference>
<dbReference type="PANTHER" id="PTHR34979">
    <property type="entry name" value="INNER MEMBRANE PROTEIN YGAZ"/>
    <property type="match status" value="1"/>
</dbReference>
<dbReference type="GO" id="GO:0005886">
    <property type="term" value="C:plasma membrane"/>
    <property type="evidence" value="ECO:0007669"/>
    <property type="project" value="UniProtKB-SubCell"/>
</dbReference>
<evidence type="ECO:0000313" key="9">
    <source>
        <dbReference type="EMBL" id="WOC12042.1"/>
    </source>
</evidence>
<comment type="subcellular location">
    <subcellularLocation>
        <location evidence="1">Cell membrane</location>
        <topology evidence="1">Multi-pass membrane protein</topology>
    </subcellularLocation>
</comment>
<accession>A0AA97GUY1</accession>
<keyword evidence="4" id="KW-1003">Cell membrane</keyword>
<evidence type="ECO:0000256" key="3">
    <source>
        <dbReference type="ARBA" id="ARBA00022448"/>
    </source>
</evidence>
<evidence type="ECO:0000256" key="6">
    <source>
        <dbReference type="ARBA" id="ARBA00022989"/>
    </source>
</evidence>
<evidence type="ECO:0008006" key="10">
    <source>
        <dbReference type="Google" id="ProtNLM"/>
    </source>
</evidence>
<evidence type="ECO:0000256" key="5">
    <source>
        <dbReference type="ARBA" id="ARBA00022692"/>
    </source>
</evidence>
<keyword evidence="3" id="KW-0813">Transport</keyword>
<dbReference type="PANTHER" id="PTHR34979:SF1">
    <property type="entry name" value="INNER MEMBRANE PROTEIN YGAZ"/>
    <property type="match status" value="1"/>
</dbReference>
<evidence type="ECO:0000256" key="2">
    <source>
        <dbReference type="ARBA" id="ARBA00010735"/>
    </source>
</evidence>
<keyword evidence="7 8" id="KW-0472">Membrane</keyword>
<dbReference type="GO" id="GO:1903785">
    <property type="term" value="P:L-valine transmembrane transport"/>
    <property type="evidence" value="ECO:0007669"/>
    <property type="project" value="TreeGrafter"/>
</dbReference>
<comment type="similarity">
    <text evidence="2">Belongs to the AzlC family.</text>
</comment>
<evidence type="ECO:0000256" key="8">
    <source>
        <dbReference type="SAM" id="Phobius"/>
    </source>
</evidence>
<dbReference type="InterPro" id="IPR011606">
    <property type="entry name" value="Brnchd-chn_aa_trnsp_permease"/>
</dbReference>
<reference evidence="9" key="1">
    <citation type="submission" date="2023-06" db="EMBL/GenBank/DDBJ databases">
        <title>Gordonia sp. nov. and Pseudochrobactrum sp. nov., two species isolated from the burying beetle Nicrophorus vespilloides.</title>
        <authorList>
            <person name="Poehlein A."/>
            <person name="Guzman J."/>
            <person name="Daniel R."/>
            <person name="Vilcinskas A."/>
        </authorList>
    </citation>
    <scope>NUCLEOTIDE SEQUENCE</scope>
    <source>
        <strain evidence="9">MP11Mi</strain>
    </source>
</reference>
<dbReference type="Pfam" id="PF03591">
    <property type="entry name" value="AzlC"/>
    <property type="match status" value="1"/>
</dbReference>
<feature type="transmembrane region" description="Helical" evidence="8">
    <location>
        <begin position="165"/>
        <end position="183"/>
    </location>
</feature>
<protein>
    <recommendedName>
        <fullName evidence="10">Branched-chain amino acid ABC transporter permease</fullName>
    </recommendedName>
</protein>
<feature type="transmembrane region" description="Helical" evidence="8">
    <location>
        <begin position="21"/>
        <end position="39"/>
    </location>
</feature>
<gene>
    <name evidence="9" type="ORF">MP11Mi_11240</name>
</gene>
<proteinExistence type="inferred from homology"/>
<feature type="transmembrane region" description="Helical" evidence="8">
    <location>
        <begin position="190"/>
        <end position="223"/>
    </location>
</feature>
<evidence type="ECO:0000256" key="7">
    <source>
        <dbReference type="ARBA" id="ARBA00023136"/>
    </source>
</evidence>
<dbReference type="AlphaFoldDB" id="A0AA97GUY1"/>
<evidence type="ECO:0000256" key="1">
    <source>
        <dbReference type="ARBA" id="ARBA00004651"/>
    </source>
</evidence>
<keyword evidence="6 8" id="KW-1133">Transmembrane helix</keyword>
<organism evidence="9">
    <name type="scientific">Gordonia sp. MP11Mi</name>
    <dbReference type="NCBI Taxonomy" id="3022769"/>
    <lineage>
        <taxon>Bacteria</taxon>
        <taxon>Bacillati</taxon>
        <taxon>Actinomycetota</taxon>
        <taxon>Actinomycetes</taxon>
        <taxon>Mycobacteriales</taxon>
        <taxon>Gordoniaceae</taxon>
        <taxon>Gordonia</taxon>
    </lineage>
</organism>
<sequence length="239" mass="24652">MDMRSLWRTFGRVAAAVPREIVAIGTSMWVIGTSYGAAAHDIGLAWWQIVLMACVVLAGSSEFVMISVVAGGGLPIIGALTGLLMNVRNVSYGLSAGRFMKRDRTLFAAAHLVNDETAVYSAPHRDPATARSAFLICGVAVVACWPLGALTGALAGQVIGSPETLGLDAAFPALLVALALPALRDRDTRWAAIFGASIALATAGFVAAGIPVILSLLGIPIGLLATSRSSAPVREKVAS</sequence>
<feature type="transmembrane region" description="Helical" evidence="8">
    <location>
        <begin position="133"/>
        <end position="159"/>
    </location>
</feature>
<name>A0AA97GUY1_9ACTN</name>
<evidence type="ECO:0000256" key="4">
    <source>
        <dbReference type="ARBA" id="ARBA00022475"/>
    </source>
</evidence>
<keyword evidence="5 8" id="KW-0812">Transmembrane</keyword>